<dbReference type="RefSeq" id="WP_200356224.1">
    <property type="nucleotide sequence ID" value="NZ_JAENIL010000025.1"/>
</dbReference>
<dbReference type="AlphaFoldDB" id="A0A934RYT8"/>
<feature type="domain" description="ABC transmembrane type-1" evidence="9">
    <location>
        <begin position="19"/>
        <end position="307"/>
    </location>
</feature>
<dbReference type="PANTHER" id="PTHR24221:SF654">
    <property type="entry name" value="ATP-BINDING CASSETTE SUB-FAMILY B MEMBER 6"/>
    <property type="match status" value="1"/>
</dbReference>
<evidence type="ECO:0000313" key="11">
    <source>
        <dbReference type="Proteomes" id="UP000617628"/>
    </source>
</evidence>
<gene>
    <name evidence="10" type="ORF">JIN87_14120</name>
</gene>
<feature type="transmembrane region" description="Helical" evidence="7">
    <location>
        <begin position="142"/>
        <end position="161"/>
    </location>
</feature>
<dbReference type="CDD" id="cd18552">
    <property type="entry name" value="ABC_6TM_MsbA_like"/>
    <property type="match status" value="1"/>
</dbReference>
<feature type="transmembrane region" description="Helical" evidence="7">
    <location>
        <begin position="20"/>
        <end position="41"/>
    </location>
</feature>
<dbReference type="InterPro" id="IPR036640">
    <property type="entry name" value="ABC1_TM_sf"/>
</dbReference>
<dbReference type="PANTHER" id="PTHR24221">
    <property type="entry name" value="ATP-BINDING CASSETTE SUB-FAMILY B"/>
    <property type="match status" value="1"/>
</dbReference>
<dbReference type="GO" id="GO:0140359">
    <property type="term" value="F:ABC-type transporter activity"/>
    <property type="evidence" value="ECO:0007669"/>
    <property type="project" value="InterPro"/>
</dbReference>
<dbReference type="GO" id="GO:0034040">
    <property type="term" value="F:ATPase-coupled lipid transmembrane transporter activity"/>
    <property type="evidence" value="ECO:0007669"/>
    <property type="project" value="TreeGrafter"/>
</dbReference>
<dbReference type="InterPro" id="IPR027417">
    <property type="entry name" value="P-loop_NTPase"/>
</dbReference>
<dbReference type="Gene3D" id="1.20.1560.10">
    <property type="entry name" value="ABC transporter type 1, transmembrane domain"/>
    <property type="match status" value="1"/>
</dbReference>
<sequence length="581" mass="63929">MLSDLKIFLRLMADHKKSVIFSILLGSVAGLVTGGGLTNGVERLFTIILSEDNSLSTSQVFGVAAAFPIIFIVLGVCVFSSAYLLNYAGLASIRDLRAKVFARVQCLPLAYFQASKTGDLISRITADTAALQQTLTFIARNVLTQPATIIGAVFYLYWVAANNEGVYKIYLCLIALPIVIFPIRNFTRKIERKARKQQEDLGELTNNLAQNLSATREIRAFNLQERENSRFASRLAELFISQMKVVKYQFGLSPVVEFCSSIGLSIAFIIGYYNGVPGGVFTSIFLALYLTYSAVKKLGTFASELSKGVASYQRIEEILASPVDIDDPDQPIEFDNIQGEIEFRNVSFSYGDTIALKSADARIQKGDICALVGPSGAGKSTFANLVPRFYDVSHGGIYIDGHDIRHFRVDELRNQIAVVSQEPVLFDDTILENIRLGRQDATDEEVREAARQAFAHDFITDTSNCPNGYDTLVGERGARLSGGQKQRIAIARAILRDAPILILDEATSALDSESESKVQAALDKLVSGKTVLVIAHRFSTIKNANKILVFNDGEIADSGSHQELFERCPLYQTLYNQQLSS</sequence>
<keyword evidence="5 7" id="KW-1133">Transmembrane helix</keyword>
<proteinExistence type="predicted"/>
<name>A0A934RYT8_9BACT</name>
<evidence type="ECO:0000256" key="7">
    <source>
        <dbReference type="SAM" id="Phobius"/>
    </source>
</evidence>
<feature type="transmembrane region" description="Helical" evidence="7">
    <location>
        <begin position="276"/>
        <end position="295"/>
    </location>
</feature>
<protein>
    <submittedName>
        <fullName evidence="10">ABC transporter ATP-binding protein</fullName>
    </submittedName>
</protein>
<feature type="transmembrane region" description="Helical" evidence="7">
    <location>
        <begin position="61"/>
        <end position="85"/>
    </location>
</feature>
<organism evidence="10 11">
    <name type="scientific">Pelagicoccus mobilis</name>
    <dbReference type="NCBI Taxonomy" id="415221"/>
    <lineage>
        <taxon>Bacteria</taxon>
        <taxon>Pseudomonadati</taxon>
        <taxon>Verrucomicrobiota</taxon>
        <taxon>Opitutia</taxon>
        <taxon>Puniceicoccales</taxon>
        <taxon>Pelagicoccaceae</taxon>
        <taxon>Pelagicoccus</taxon>
    </lineage>
</organism>
<dbReference type="GO" id="GO:0016887">
    <property type="term" value="F:ATP hydrolysis activity"/>
    <property type="evidence" value="ECO:0007669"/>
    <property type="project" value="InterPro"/>
</dbReference>
<dbReference type="Pfam" id="PF00664">
    <property type="entry name" value="ABC_membrane"/>
    <property type="match status" value="1"/>
</dbReference>
<evidence type="ECO:0000256" key="4">
    <source>
        <dbReference type="ARBA" id="ARBA00022840"/>
    </source>
</evidence>
<evidence type="ECO:0000256" key="3">
    <source>
        <dbReference type="ARBA" id="ARBA00022741"/>
    </source>
</evidence>
<comment type="caution">
    <text evidence="10">The sequence shown here is derived from an EMBL/GenBank/DDBJ whole genome shotgun (WGS) entry which is preliminary data.</text>
</comment>
<feature type="domain" description="ABC transporter" evidence="8">
    <location>
        <begin position="341"/>
        <end position="577"/>
    </location>
</feature>
<evidence type="ECO:0000256" key="5">
    <source>
        <dbReference type="ARBA" id="ARBA00022989"/>
    </source>
</evidence>
<dbReference type="Proteomes" id="UP000617628">
    <property type="component" value="Unassembled WGS sequence"/>
</dbReference>
<dbReference type="PROSITE" id="PS50893">
    <property type="entry name" value="ABC_TRANSPORTER_2"/>
    <property type="match status" value="1"/>
</dbReference>
<comment type="subcellular location">
    <subcellularLocation>
        <location evidence="1">Cell membrane</location>
        <topology evidence="1">Multi-pass membrane protein</topology>
    </subcellularLocation>
</comment>
<dbReference type="Pfam" id="PF00005">
    <property type="entry name" value="ABC_tran"/>
    <property type="match status" value="1"/>
</dbReference>
<reference evidence="10" key="1">
    <citation type="submission" date="2021-01" db="EMBL/GenBank/DDBJ databases">
        <title>Modified the classification status of verrucomicrobia.</title>
        <authorList>
            <person name="Feng X."/>
        </authorList>
    </citation>
    <scope>NUCLEOTIDE SEQUENCE</scope>
    <source>
        <strain evidence="10">KCTC 13126</strain>
    </source>
</reference>
<evidence type="ECO:0000256" key="1">
    <source>
        <dbReference type="ARBA" id="ARBA00004651"/>
    </source>
</evidence>
<dbReference type="GO" id="GO:0005886">
    <property type="term" value="C:plasma membrane"/>
    <property type="evidence" value="ECO:0007669"/>
    <property type="project" value="UniProtKB-SubCell"/>
</dbReference>
<dbReference type="PROSITE" id="PS50929">
    <property type="entry name" value="ABC_TM1F"/>
    <property type="match status" value="1"/>
</dbReference>
<dbReference type="Gene3D" id="3.40.50.300">
    <property type="entry name" value="P-loop containing nucleotide triphosphate hydrolases"/>
    <property type="match status" value="1"/>
</dbReference>
<dbReference type="InterPro" id="IPR011527">
    <property type="entry name" value="ABC1_TM_dom"/>
</dbReference>
<evidence type="ECO:0000256" key="2">
    <source>
        <dbReference type="ARBA" id="ARBA00022692"/>
    </source>
</evidence>
<dbReference type="SUPFAM" id="SSF90123">
    <property type="entry name" value="ABC transporter transmembrane region"/>
    <property type="match status" value="1"/>
</dbReference>
<evidence type="ECO:0000259" key="8">
    <source>
        <dbReference type="PROSITE" id="PS50893"/>
    </source>
</evidence>
<dbReference type="FunFam" id="3.40.50.300:FF:000218">
    <property type="entry name" value="Multidrug ABC transporter ATP-binding protein"/>
    <property type="match status" value="1"/>
</dbReference>
<dbReference type="InterPro" id="IPR003439">
    <property type="entry name" value="ABC_transporter-like_ATP-bd"/>
</dbReference>
<keyword evidence="2 7" id="KW-0812">Transmembrane</keyword>
<dbReference type="GO" id="GO:0005524">
    <property type="term" value="F:ATP binding"/>
    <property type="evidence" value="ECO:0007669"/>
    <property type="project" value="UniProtKB-KW"/>
</dbReference>
<keyword evidence="11" id="KW-1185">Reference proteome</keyword>
<evidence type="ECO:0000259" key="9">
    <source>
        <dbReference type="PROSITE" id="PS50929"/>
    </source>
</evidence>
<keyword evidence="4 10" id="KW-0067">ATP-binding</keyword>
<evidence type="ECO:0000256" key="6">
    <source>
        <dbReference type="ARBA" id="ARBA00023136"/>
    </source>
</evidence>
<dbReference type="SMART" id="SM00382">
    <property type="entry name" value="AAA"/>
    <property type="match status" value="1"/>
</dbReference>
<dbReference type="PROSITE" id="PS00211">
    <property type="entry name" value="ABC_TRANSPORTER_1"/>
    <property type="match status" value="1"/>
</dbReference>
<dbReference type="SUPFAM" id="SSF52540">
    <property type="entry name" value="P-loop containing nucleoside triphosphate hydrolases"/>
    <property type="match status" value="1"/>
</dbReference>
<keyword evidence="6 7" id="KW-0472">Membrane</keyword>
<keyword evidence="3" id="KW-0547">Nucleotide-binding</keyword>
<feature type="transmembrane region" description="Helical" evidence="7">
    <location>
        <begin position="167"/>
        <end position="186"/>
    </location>
</feature>
<accession>A0A934RYT8</accession>
<evidence type="ECO:0000313" key="10">
    <source>
        <dbReference type="EMBL" id="MBK1878010.1"/>
    </source>
</evidence>
<dbReference type="InterPro" id="IPR039421">
    <property type="entry name" value="Type_1_exporter"/>
</dbReference>
<dbReference type="InterPro" id="IPR017871">
    <property type="entry name" value="ABC_transporter-like_CS"/>
</dbReference>
<dbReference type="EMBL" id="JAENIL010000025">
    <property type="protein sequence ID" value="MBK1878010.1"/>
    <property type="molecule type" value="Genomic_DNA"/>
</dbReference>
<dbReference type="InterPro" id="IPR003593">
    <property type="entry name" value="AAA+_ATPase"/>
</dbReference>